<protein>
    <submittedName>
        <fullName evidence="1">Uncharacterized protein</fullName>
    </submittedName>
</protein>
<organism evidence="1">
    <name type="scientific">Cedratvirus lausannensis</name>
    <dbReference type="NCBI Taxonomy" id="2023205"/>
    <lineage>
        <taxon>Viruses</taxon>
        <taxon>Pithoviruses</taxon>
        <taxon>Orthocedratvirinae</taxon>
        <taxon>Alphacedratvirus</taxon>
        <taxon>Alphacedratvirus francolausannense</taxon>
    </lineage>
</organism>
<evidence type="ECO:0000313" key="1">
    <source>
        <dbReference type="EMBL" id="SOB74061.1"/>
    </source>
</evidence>
<reference evidence="1" key="1">
    <citation type="submission" date="2017-08" db="EMBL/GenBank/DDBJ databases">
        <authorList>
            <person name="de Groot N.N."/>
        </authorList>
    </citation>
    <scope>NUCLEOTIDE SEQUENCE</scope>
</reference>
<dbReference type="Proteomes" id="UP000274850">
    <property type="component" value="Segment"/>
</dbReference>
<sequence length="99" mass="11106">MKELDEMLRDGKKPDDFQPSGELMEAALELDLVHLLQANQEYISHNVIAEAAGKGSLAIVDWAMASGWFHYVKFFTKLCFVKNLFGIPGFVLTLLCMVV</sequence>
<evidence type="ECO:0000313" key="2">
    <source>
        <dbReference type="Proteomes" id="UP000274850"/>
    </source>
</evidence>
<dbReference type="EMBL" id="LT907979">
    <property type="protein sequence ID" value="SOB74061.1"/>
    <property type="molecule type" value="Genomic_DNA"/>
</dbReference>
<name>A0A285PWR1_9VIRU</name>
<proteinExistence type="predicted"/>
<keyword evidence="2" id="KW-1185">Reference proteome</keyword>
<accession>A0A285PWR1</accession>
<gene>
    <name evidence="1" type="ORF">BQ9231_00178</name>
</gene>